<dbReference type="SUPFAM" id="SSF53335">
    <property type="entry name" value="S-adenosyl-L-methionine-dependent methyltransferases"/>
    <property type="match status" value="1"/>
</dbReference>
<name>A0A6A6CT54_ZASCE</name>
<dbReference type="Pfam" id="PF13489">
    <property type="entry name" value="Methyltransf_23"/>
    <property type="match status" value="1"/>
</dbReference>
<sequence>MADEGPYRELLPSNVSTEFDRLDQQTRALTSMMGGHNFVTDISSLAARGDDTSPFQAIEVGAGTGLRTAVLARQIAPSDANAKIYGVDLSPIPALHEQPPTVSFVQGNIMDLATGPSARFPPATFDFLTSRMLGVAITDWPAYLRTSFDLLKPGGRIELQEACFGWYDASSAELSQDWRWMHVMRKAGPKLGLDFWGPRKFPAQLRECGFVDVEVRTFKWLISPEDDEEIARYTANVLHPTFVGLLGRVVETSGLGLGELEGLGGVEGVKGDYLETVGRAPKETYCDFWVVMARKP</sequence>
<dbReference type="InterPro" id="IPR029063">
    <property type="entry name" value="SAM-dependent_MTases_sf"/>
</dbReference>
<dbReference type="EMBL" id="ML993588">
    <property type="protein sequence ID" value="KAF2169340.1"/>
    <property type="molecule type" value="Genomic_DNA"/>
</dbReference>
<keyword evidence="2" id="KW-1185">Reference proteome</keyword>
<evidence type="ECO:0000313" key="1">
    <source>
        <dbReference type="EMBL" id="KAF2169340.1"/>
    </source>
</evidence>
<dbReference type="GeneID" id="54558723"/>
<protein>
    <recommendedName>
        <fullName evidence="3">Methyltransferase domain-containing protein</fullName>
    </recommendedName>
</protein>
<dbReference type="AlphaFoldDB" id="A0A6A6CT54"/>
<proteinExistence type="predicted"/>
<evidence type="ECO:0000313" key="2">
    <source>
        <dbReference type="Proteomes" id="UP000799537"/>
    </source>
</evidence>
<dbReference type="PANTHER" id="PTHR43591">
    <property type="entry name" value="METHYLTRANSFERASE"/>
    <property type="match status" value="1"/>
</dbReference>
<dbReference type="OrthoDB" id="10017101at2759"/>
<dbReference type="RefSeq" id="XP_033670229.1">
    <property type="nucleotide sequence ID" value="XM_033805451.1"/>
</dbReference>
<dbReference type="GO" id="GO:0008168">
    <property type="term" value="F:methyltransferase activity"/>
    <property type="evidence" value="ECO:0007669"/>
    <property type="project" value="TreeGrafter"/>
</dbReference>
<dbReference type="Gene3D" id="3.40.50.150">
    <property type="entry name" value="Vaccinia Virus protein VP39"/>
    <property type="match status" value="1"/>
</dbReference>
<accession>A0A6A6CT54</accession>
<organism evidence="1 2">
    <name type="scientific">Zasmidium cellare ATCC 36951</name>
    <dbReference type="NCBI Taxonomy" id="1080233"/>
    <lineage>
        <taxon>Eukaryota</taxon>
        <taxon>Fungi</taxon>
        <taxon>Dikarya</taxon>
        <taxon>Ascomycota</taxon>
        <taxon>Pezizomycotina</taxon>
        <taxon>Dothideomycetes</taxon>
        <taxon>Dothideomycetidae</taxon>
        <taxon>Mycosphaerellales</taxon>
        <taxon>Mycosphaerellaceae</taxon>
        <taxon>Zasmidium</taxon>
    </lineage>
</organism>
<reference evidence="1" key="1">
    <citation type="journal article" date="2020" name="Stud. Mycol.">
        <title>101 Dothideomycetes genomes: a test case for predicting lifestyles and emergence of pathogens.</title>
        <authorList>
            <person name="Haridas S."/>
            <person name="Albert R."/>
            <person name="Binder M."/>
            <person name="Bloem J."/>
            <person name="Labutti K."/>
            <person name="Salamov A."/>
            <person name="Andreopoulos B."/>
            <person name="Baker S."/>
            <person name="Barry K."/>
            <person name="Bills G."/>
            <person name="Bluhm B."/>
            <person name="Cannon C."/>
            <person name="Castanera R."/>
            <person name="Culley D."/>
            <person name="Daum C."/>
            <person name="Ezra D."/>
            <person name="Gonzalez J."/>
            <person name="Henrissat B."/>
            <person name="Kuo A."/>
            <person name="Liang C."/>
            <person name="Lipzen A."/>
            <person name="Lutzoni F."/>
            <person name="Magnuson J."/>
            <person name="Mondo S."/>
            <person name="Nolan M."/>
            <person name="Ohm R."/>
            <person name="Pangilinan J."/>
            <person name="Park H.-J."/>
            <person name="Ramirez L."/>
            <person name="Alfaro M."/>
            <person name="Sun H."/>
            <person name="Tritt A."/>
            <person name="Yoshinaga Y."/>
            <person name="Zwiers L.-H."/>
            <person name="Turgeon B."/>
            <person name="Goodwin S."/>
            <person name="Spatafora J."/>
            <person name="Crous P."/>
            <person name="Grigoriev I."/>
        </authorList>
    </citation>
    <scope>NUCLEOTIDE SEQUENCE</scope>
    <source>
        <strain evidence="1">ATCC 36951</strain>
    </source>
</reference>
<gene>
    <name evidence="1" type="ORF">M409DRAFT_20563</name>
</gene>
<dbReference type="CDD" id="cd02440">
    <property type="entry name" value="AdoMet_MTases"/>
    <property type="match status" value="1"/>
</dbReference>
<dbReference type="Proteomes" id="UP000799537">
    <property type="component" value="Unassembled WGS sequence"/>
</dbReference>
<evidence type="ECO:0008006" key="3">
    <source>
        <dbReference type="Google" id="ProtNLM"/>
    </source>
</evidence>
<dbReference type="PANTHER" id="PTHR43591:SF105">
    <property type="entry name" value="METHYLTRANSFERASE DOMAIN-CONTAINING PROTEIN-RELATED"/>
    <property type="match status" value="1"/>
</dbReference>